<evidence type="ECO:0000313" key="2">
    <source>
        <dbReference type="Proteomes" id="UP001243375"/>
    </source>
</evidence>
<evidence type="ECO:0000313" key="1">
    <source>
        <dbReference type="EMBL" id="KAJ9122429.1"/>
    </source>
</evidence>
<sequence>MLKSSCSLIRQASQRGCAQFAAQANNSRALSSTAARLADQAEDNSGSKLSRMQELLLEIPPELNIPGMSSKNAPQGPHKVMEKAAISLPHPATHMHCSRTSDFPVQRGRCVQTKTAGQKRQRHKLREKDHAQKVDKGKAKFHELRAKRERTVNLGRLEAIGTAVLGQNHHANRNRSEHPDHRPEDQQHTRSMLQHVKRNQRLSYGPHRRLKNCLEIPRC</sequence>
<organism evidence="1 2">
    <name type="scientific">Naganishia vaughanmartiniae</name>
    <dbReference type="NCBI Taxonomy" id="1424756"/>
    <lineage>
        <taxon>Eukaryota</taxon>
        <taxon>Fungi</taxon>
        <taxon>Dikarya</taxon>
        <taxon>Basidiomycota</taxon>
        <taxon>Agaricomycotina</taxon>
        <taxon>Tremellomycetes</taxon>
        <taxon>Filobasidiales</taxon>
        <taxon>Filobasidiaceae</taxon>
        <taxon>Naganishia</taxon>
    </lineage>
</organism>
<comment type="caution">
    <text evidence="1">The sequence shown here is derived from an EMBL/GenBank/DDBJ whole genome shotgun (WGS) entry which is preliminary data.</text>
</comment>
<accession>A0ACC2XGA4</accession>
<dbReference type="EMBL" id="JASBWU010000004">
    <property type="protein sequence ID" value="KAJ9122429.1"/>
    <property type="molecule type" value="Genomic_DNA"/>
</dbReference>
<protein>
    <submittedName>
        <fullName evidence="1">Uncharacterized protein</fullName>
    </submittedName>
</protein>
<proteinExistence type="predicted"/>
<gene>
    <name evidence="1" type="ORF">QFC22_001854</name>
</gene>
<reference evidence="1" key="1">
    <citation type="submission" date="2023-04" db="EMBL/GenBank/DDBJ databases">
        <title>Draft Genome sequencing of Naganishia species isolated from polar environments using Oxford Nanopore Technology.</title>
        <authorList>
            <person name="Leo P."/>
            <person name="Venkateswaran K."/>
        </authorList>
    </citation>
    <scope>NUCLEOTIDE SEQUENCE</scope>
    <source>
        <strain evidence="1">MNA-CCFEE 5425</strain>
    </source>
</reference>
<name>A0ACC2XGA4_9TREE</name>
<dbReference type="Proteomes" id="UP001243375">
    <property type="component" value="Unassembled WGS sequence"/>
</dbReference>
<keyword evidence="2" id="KW-1185">Reference proteome</keyword>